<keyword evidence="1" id="KW-0479">Metal-binding</keyword>
<proteinExistence type="predicted"/>
<dbReference type="RefSeq" id="WP_007692583.1">
    <property type="nucleotide sequence ID" value="NZ_AJRK01000205.1"/>
</dbReference>
<dbReference type="PROSITE" id="PS50966">
    <property type="entry name" value="ZF_SWIM"/>
    <property type="match status" value="1"/>
</dbReference>
<dbReference type="OrthoDB" id="166762at2157"/>
<keyword evidence="4" id="KW-1185">Reference proteome</keyword>
<dbReference type="Proteomes" id="UP000011566">
    <property type="component" value="Unassembled WGS sequence"/>
</dbReference>
<dbReference type="InterPro" id="IPR007527">
    <property type="entry name" value="Znf_SWIM"/>
</dbReference>
<accession>M0M0W3</accession>
<dbReference type="EMBL" id="AOMB01000022">
    <property type="protein sequence ID" value="EMA39038.1"/>
    <property type="molecule type" value="Genomic_DNA"/>
</dbReference>
<keyword evidence="1" id="KW-0862">Zinc</keyword>
<evidence type="ECO:0000259" key="2">
    <source>
        <dbReference type="PROSITE" id="PS50966"/>
    </source>
</evidence>
<protein>
    <recommendedName>
        <fullName evidence="2">SWIM-type domain-containing protein</fullName>
    </recommendedName>
</protein>
<gene>
    <name evidence="3" type="ORF">C447_07773</name>
</gene>
<reference evidence="3 4" key="1">
    <citation type="journal article" date="2014" name="PLoS Genet.">
        <title>Phylogenetically driven sequencing of extremely halophilic archaea reveals strategies for static and dynamic osmo-response.</title>
        <authorList>
            <person name="Becker E.A."/>
            <person name="Seitzer P.M."/>
            <person name="Tritt A."/>
            <person name="Larsen D."/>
            <person name="Krusor M."/>
            <person name="Yao A.I."/>
            <person name="Wu D."/>
            <person name="Madern D."/>
            <person name="Eisen J.A."/>
            <person name="Darling A.E."/>
            <person name="Facciotti M.T."/>
        </authorList>
    </citation>
    <scope>NUCLEOTIDE SEQUENCE [LARGE SCALE GENOMIC DNA]</scope>
    <source>
        <strain evidence="3 4">100A6</strain>
    </source>
</reference>
<dbReference type="PATRIC" id="fig|1132509.6.peg.1767"/>
<comment type="caution">
    <text evidence="3">The sequence shown here is derived from an EMBL/GenBank/DDBJ whole genome shotgun (WGS) entry which is preliminary data.</text>
</comment>
<dbReference type="AlphaFoldDB" id="M0M0W3"/>
<evidence type="ECO:0000256" key="1">
    <source>
        <dbReference type="PROSITE-ProRule" id="PRU00325"/>
    </source>
</evidence>
<dbReference type="eggNOG" id="arCOG07773">
    <property type="taxonomic scope" value="Archaea"/>
</dbReference>
<name>M0M0W3_9EURY</name>
<evidence type="ECO:0000313" key="3">
    <source>
        <dbReference type="EMBL" id="EMA39038.1"/>
    </source>
</evidence>
<sequence length="210" mass="23491">MTHTRNTPASRKESLAPDIGSLPARAVRAWTERMAVTPLGEGRYAVETHHDARYVVDLPRSRCSCPDHRLRGERCKHRRRVAIEVTRGRIPAPGLRAADCLACGRETFVPENTRLPLCEYCTYRPGERVRDRETGDYLVVAGTVDRRADEVGIESLDTTVATHPTNRAYDPGEPVVEVTYPGSDRHYSFPRSRLVRRPLDGRDGGSTATV</sequence>
<keyword evidence="1" id="KW-0863">Zinc-finger</keyword>
<feature type="domain" description="SWIM-type" evidence="2">
    <location>
        <begin position="54"/>
        <end position="86"/>
    </location>
</feature>
<dbReference type="GO" id="GO:0008270">
    <property type="term" value="F:zinc ion binding"/>
    <property type="evidence" value="ECO:0007669"/>
    <property type="project" value="UniProtKB-KW"/>
</dbReference>
<organism evidence="3 4">
    <name type="scientific">Halococcus hamelinensis 100A6</name>
    <dbReference type="NCBI Taxonomy" id="1132509"/>
    <lineage>
        <taxon>Archaea</taxon>
        <taxon>Methanobacteriati</taxon>
        <taxon>Methanobacteriota</taxon>
        <taxon>Stenosarchaea group</taxon>
        <taxon>Halobacteria</taxon>
        <taxon>Halobacteriales</taxon>
        <taxon>Halococcaceae</taxon>
        <taxon>Halococcus</taxon>
    </lineage>
</organism>
<evidence type="ECO:0000313" key="4">
    <source>
        <dbReference type="Proteomes" id="UP000011566"/>
    </source>
</evidence>